<evidence type="ECO:0000313" key="4">
    <source>
        <dbReference type="Proteomes" id="UP000050280"/>
    </source>
</evidence>
<dbReference type="AlphaFoldDB" id="A0A0P7AHU0"/>
<feature type="transmembrane region" description="Helical" evidence="1">
    <location>
        <begin position="73"/>
        <end position="94"/>
    </location>
</feature>
<dbReference type="PANTHER" id="PTHR28008">
    <property type="entry name" value="DOMAIN PROTEIN, PUTATIVE (AFU_ORTHOLOGUE AFUA_3G10980)-RELATED"/>
    <property type="match status" value="1"/>
</dbReference>
<dbReference type="Pfam" id="PF04892">
    <property type="entry name" value="VanZ"/>
    <property type="match status" value="1"/>
</dbReference>
<dbReference type="STRING" id="1300341.I595_2624"/>
<feature type="domain" description="VanZ-like" evidence="2">
    <location>
        <begin position="39"/>
        <end position="120"/>
    </location>
</feature>
<evidence type="ECO:0000259" key="2">
    <source>
        <dbReference type="Pfam" id="PF04892"/>
    </source>
</evidence>
<dbReference type="Proteomes" id="UP000050280">
    <property type="component" value="Unassembled WGS sequence"/>
</dbReference>
<dbReference type="EMBL" id="LDJX01000005">
    <property type="protein sequence ID" value="KPM31357.1"/>
    <property type="molecule type" value="Genomic_DNA"/>
</dbReference>
<name>A0A0P7AHU0_9FLAO</name>
<feature type="transmembrane region" description="Helical" evidence="1">
    <location>
        <begin position="100"/>
        <end position="119"/>
    </location>
</feature>
<keyword evidence="4" id="KW-1185">Reference proteome</keyword>
<feature type="transmembrane region" description="Helical" evidence="1">
    <location>
        <begin position="9"/>
        <end position="30"/>
    </location>
</feature>
<keyword evidence="1" id="KW-1133">Transmembrane helix</keyword>
<keyword evidence="1" id="KW-0472">Membrane</keyword>
<gene>
    <name evidence="3" type="ORF">I595_2624</name>
</gene>
<sequence length="130" mass="15082">MLNKNRFKIVFIGWMVCITSLSLFSFNGVTDIDLSFPNTDKLAHYFFHLGMVFFGVLGFIDTFENKSALQNSLIKWLVFSFLYGLGIEFLQFLMPYGRMADFWDVMANLAGALTAVLLIKRYRLRIKKIK</sequence>
<evidence type="ECO:0000256" key="1">
    <source>
        <dbReference type="SAM" id="Phobius"/>
    </source>
</evidence>
<accession>A0A0P7AHU0</accession>
<proteinExistence type="predicted"/>
<comment type="caution">
    <text evidence="3">The sequence shown here is derived from an EMBL/GenBank/DDBJ whole genome shotgun (WGS) entry which is preliminary data.</text>
</comment>
<dbReference type="InterPro" id="IPR006976">
    <property type="entry name" value="VanZ-like"/>
</dbReference>
<feature type="transmembrane region" description="Helical" evidence="1">
    <location>
        <begin position="42"/>
        <end position="61"/>
    </location>
</feature>
<protein>
    <submittedName>
        <fullName evidence="3">Putative integral membrane protein</fullName>
    </submittedName>
</protein>
<reference evidence="3 4" key="1">
    <citation type="submission" date="2015-09" db="EMBL/GenBank/DDBJ databases">
        <title>Genome sequence of the marine flavobacterium Croceitalea dokdonensis DOKDO 023 that contains proton- and sodium-pumping rhodopsins.</title>
        <authorList>
            <person name="Kwon S.-K."/>
            <person name="Lee H.K."/>
            <person name="Kwak M.-J."/>
            <person name="Kim J.F."/>
        </authorList>
    </citation>
    <scope>NUCLEOTIDE SEQUENCE [LARGE SCALE GENOMIC DNA]</scope>
    <source>
        <strain evidence="3 4">DOKDO 023</strain>
    </source>
</reference>
<dbReference type="PANTHER" id="PTHR28008:SF1">
    <property type="entry name" value="DOMAIN PROTEIN, PUTATIVE (AFU_ORTHOLOGUE AFUA_3G10980)-RELATED"/>
    <property type="match status" value="1"/>
</dbReference>
<dbReference type="NCBIfam" id="NF037970">
    <property type="entry name" value="vanZ_1"/>
    <property type="match status" value="1"/>
</dbReference>
<keyword evidence="1" id="KW-0812">Transmembrane</keyword>
<organism evidence="3 4">
    <name type="scientific">Croceitalea dokdonensis DOKDO 023</name>
    <dbReference type="NCBI Taxonomy" id="1300341"/>
    <lineage>
        <taxon>Bacteria</taxon>
        <taxon>Pseudomonadati</taxon>
        <taxon>Bacteroidota</taxon>
        <taxon>Flavobacteriia</taxon>
        <taxon>Flavobacteriales</taxon>
        <taxon>Flavobacteriaceae</taxon>
        <taxon>Croceitalea</taxon>
    </lineage>
</organism>
<evidence type="ECO:0000313" key="3">
    <source>
        <dbReference type="EMBL" id="KPM31357.1"/>
    </source>
</evidence>